<evidence type="ECO:0000313" key="2">
    <source>
        <dbReference type="EMBL" id="SDS63007.1"/>
    </source>
</evidence>
<dbReference type="RefSeq" id="WP_157720415.1">
    <property type="nucleotide sequence ID" value="NZ_LT629749.1"/>
</dbReference>
<accession>A0A1H1TS17</accession>
<dbReference type="Gene3D" id="3.40.50.880">
    <property type="match status" value="1"/>
</dbReference>
<feature type="domain" description="ThuA-like" evidence="1">
    <location>
        <begin position="20"/>
        <end position="215"/>
    </location>
</feature>
<proteinExistence type="predicted"/>
<dbReference type="OrthoDB" id="4247482at2"/>
<dbReference type="SUPFAM" id="SSF52317">
    <property type="entry name" value="Class I glutamine amidotransferase-like"/>
    <property type="match status" value="1"/>
</dbReference>
<dbReference type="InterPro" id="IPR029062">
    <property type="entry name" value="Class_I_gatase-like"/>
</dbReference>
<reference evidence="2 3" key="1">
    <citation type="submission" date="2016-10" db="EMBL/GenBank/DDBJ databases">
        <authorList>
            <person name="de Groot N.N."/>
        </authorList>
    </citation>
    <scope>NUCLEOTIDE SEQUENCE [LARGE SCALE GENOMIC DNA]</scope>
    <source>
        <strain evidence="2 3">DSM 21741</strain>
    </source>
</reference>
<sequence>MTPPHALVISGAEPYGDPWHPFPATSQALADALRARGCGVDVDDDADTALAGLGSGPRPDLLVLNLGWYGPERLAEPATDGLVAALQSGLPTLLAHSTLTAFPDWPLWREIVGGGWTYGTTYHPDYADGVALARPEHPLTAGLDRLVIRDERYTRLWVDDASAVFLEHEEEGERHALGWTRTWGASPLVADALGHDAASYDAEGRRLLLARELDWLLGPATS</sequence>
<organism evidence="2 3">
    <name type="scientific">Friedmanniella luteola</name>
    <dbReference type="NCBI Taxonomy" id="546871"/>
    <lineage>
        <taxon>Bacteria</taxon>
        <taxon>Bacillati</taxon>
        <taxon>Actinomycetota</taxon>
        <taxon>Actinomycetes</taxon>
        <taxon>Propionibacteriales</taxon>
        <taxon>Nocardioidaceae</taxon>
        <taxon>Friedmanniella</taxon>
    </lineage>
</organism>
<gene>
    <name evidence="2" type="ORF">SAMN04488543_2086</name>
</gene>
<evidence type="ECO:0000313" key="3">
    <source>
        <dbReference type="Proteomes" id="UP000199092"/>
    </source>
</evidence>
<protein>
    <recommendedName>
        <fullName evidence="1">ThuA-like domain-containing protein</fullName>
    </recommendedName>
</protein>
<dbReference type="Pfam" id="PF06283">
    <property type="entry name" value="ThuA"/>
    <property type="match status" value="1"/>
</dbReference>
<name>A0A1H1TS17_9ACTN</name>
<dbReference type="AlphaFoldDB" id="A0A1H1TS17"/>
<evidence type="ECO:0000259" key="1">
    <source>
        <dbReference type="Pfam" id="PF06283"/>
    </source>
</evidence>
<dbReference type="EMBL" id="LT629749">
    <property type="protein sequence ID" value="SDS63007.1"/>
    <property type="molecule type" value="Genomic_DNA"/>
</dbReference>
<dbReference type="Proteomes" id="UP000199092">
    <property type="component" value="Chromosome I"/>
</dbReference>
<dbReference type="InterPro" id="IPR029010">
    <property type="entry name" value="ThuA-like"/>
</dbReference>
<dbReference type="STRING" id="546871.SAMN04488543_2086"/>
<keyword evidence="3" id="KW-1185">Reference proteome</keyword>